<organism evidence="2 3">
    <name type="scientific">Meira miltonrushii</name>
    <dbReference type="NCBI Taxonomy" id="1280837"/>
    <lineage>
        <taxon>Eukaryota</taxon>
        <taxon>Fungi</taxon>
        <taxon>Dikarya</taxon>
        <taxon>Basidiomycota</taxon>
        <taxon>Ustilaginomycotina</taxon>
        <taxon>Exobasidiomycetes</taxon>
        <taxon>Exobasidiales</taxon>
        <taxon>Brachybasidiaceae</taxon>
        <taxon>Meira</taxon>
    </lineage>
</organism>
<feature type="compositionally biased region" description="Polar residues" evidence="1">
    <location>
        <begin position="443"/>
        <end position="458"/>
    </location>
</feature>
<proteinExistence type="predicted"/>
<feature type="compositionally biased region" description="Polar residues" evidence="1">
    <location>
        <begin position="672"/>
        <end position="681"/>
    </location>
</feature>
<dbReference type="RefSeq" id="XP_025357132.1">
    <property type="nucleotide sequence ID" value="XM_025502789.1"/>
</dbReference>
<reference evidence="2 3" key="1">
    <citation type="journal article" date="2018" name="Mol. Biol. Evol.">
        <title>Broad Genomic Sampling Reveals a Smut Pathogenic Ancestry of the Fungal Clade Ustilaginomycotina.</title>
        <authorList>
            <person name="Kijpornyongpan T."/>
            <person name="Mondo S.J."/>
            <person name="Barry K."/>
            <person name="Sandor L."/>
            <person name="Lee J."/>
            <person name="Lipzen A."/>
            <person name="Pangilinan J."/>
            <person name="LaButti K."/>
            <person name="Hainaut M."/>
            <person name="Henrissat B."/>
            <person name="Grigoriev I.V."/>
            <person name="Spatafora J.W."/>
            <person name="Aime M.C."/>
        </authorList>
    </citation>
    <scope>NUCLEOTIDE SEQUENCE [LARGE SCALE GENOMIC DNA]</scope>
    <source>
        <strain evidence="2 3">MCA 3882</strain>
    </source>
</reference>
<feature type="region of interest" description="Disordered" evidence="1">
    <location>
        <begin position="404"/>
        <end position="702"/>
    </location>
</feature>
<dbReference type="Proteomes" id="UP000245771">
    <property type="component" value="Unassembled WGS sequence"/>
</dbReference>
<dbReference type="STRING" id="1280837.A0A316VH34"/>
<evidence type="ECO:0000313" key="3">
    <source>
        <dbReference type="Proteomes" id="UP000245771"/>
    </source>
</evidence>
<accession>A0A316VH34</accession>
<evidence type="ECO:0000313" key="2">
    <source>
        <dbReference type="EMBL" id="PWN36830.1"/>
    </source>
</evidence>
<protein>
    <submittedName>
        <fullName evidence="2">Uncharacterized protein</fullName>
    </submittedName>
</protein>
<evidence type="ECO:0000256" key="1">
    <source>
        <dbReference type="SAM" id="MobiDB-lite"/>
    </source>
</evidence>
<dbReference type="GeneID" id="37024570"/>
<feature type="compositionally biased region" description="Basic and acidic residues" evidence="1">
    <location>
        <begin position="532"/>
        <end position="550"/>
    </location>
</feature>
<dbReference type="OrthoDB" id="3247214at2759"/>
<feature type="compositionally biased region" description="Low complexity" evidence="1">
    <location>
        <begin position="467"/>
        <end position="481"/>
    </location>
</feature>
<feature type="compositionally biased region" description="Pro residues" evidence="1">
    <location>
        <begin position="508"/>
        <end position="527"/>
    </location>
</feature>
<dbReference type="InParanoid" id="A0A316VH34"/>
<name>A0A316VH34_9BASI</name>
<dbReference type="EMBL" id="KZ819602">
    <property type="protein sequence ID" value="PWN36830.1"/>
    <property type="molecule type" value="Genomic_DNA"/>
</dbReference>
<gene>
    <name evidence="2" type="ORF">FA14DRAFT_7322</name>
</gene>
<feature type="compositionally biased region" description="Low complexity" evidence="1">
    <location>
        <begin position="406"/>
        <end position="415"/>
    </location>
</feature>
<dbReference type="AlphaFoldDB" id="A0A316VH34"/>
<feature type="compositionally biased region" description="Low complexity" evidence="1">
    <location>
        <begin position="573"/>
        <end position="582"/>
    </location>
</feature>
<keyword evidence="3" id="KW-1185">Reference proteome</keyword>
<feature type="compositionally biased region" description="Pro residues" evidence="1">
    <location>
        <begin position="639"/>
        <end position="655"/>
    </location>
</feature>
<sequence>MQVPFSKKEANDALTQDEKPAALSAFLNPPSRLINFNVKTQLLSPQQVSQKVASLLKPGPPFYSEVSSADLIECLSNGSLMRCDELRQQIQKDSQKKDKGWFKGVIASIQQQEDQSQPQQQKPWTGVGTVWSALDSLPSGTAVFAVPPVSPNGKIEAVSATKDDKGDDGLWSTIMFTCDLDGKNVELTKSCVIPTNVLDTHHYYNGNKSALFTAIGAGTTYKWDDWSNEQPANVSVASFLALYTTPTIEAWQWPSWVPYLGKKDDDKDAGKVSKPKPEGSKRVWVPSTTQVSIRASWWGYTIYIPQAVFPAFDSDVEQAEKIANLIHTVLTTILDKASSLPIPVALQAALLVLKAIAPSTSYISTFIGWSWKEIKSFNTGQGVELSATWLLPIALIPHTWDAAVAPPDKNGDGTPDGPPTTTPPSANVPQTGGDGDLNGDGTPSGTPSTNQPPANEPQTGEDGDQNGDGTPSGTPTTTQPPANEPQTGGDGDQSAPSQPTDGDAQPTTPAPEQPQPAEPTPSTPAPADPTVEDPKPEDPTAGEPKTEDPKPAPAEPTTPEIPAQPPQEHATLPDAPATEQPATPAPTPAPESPKDDDNTISGDPLGSGRLGLPAVGDAPAPTPAAENDGIEWQDQPAEIPAPQPSTPAAPTPVPAKPASTTETLESVAPVPVTSTDNTTEAKGSEKVKAGKRKLFGKITNRV</sequence>